<keyword evidence="5" id="KW-0808">Transferase</keyword>
<comment type="similarity">
    <text evidence="1">Belongs to the methyltransferase superfamily. LaeA methyltransferase family.</text>
</comment>
<evidence type="ECO:0000256" key="1">
    <source>
        <dbReference type="ARBA" id="ARBA00038158"/>
    </source>
</evidence>
<reference evidence="5" key="1">
    <citation type="journal article" date="2023" name="Mol. Phylogenet. Evol.">
        <title>Genome-scale phylogeny and comparative genomics of the fungal order Sordariales.</title>
        <authorList>
            <person name="Hensen N."/>
            <person name="Bonometti L."/>
            <person name="Westerberg I."/>
            <person name="Brannstrom I.O."/>
            <person name="Guillou S."/>
            <person name="Cros-Aarteil S."/>
            <person name="Calhoun S."/>
            <person name="Haridas S."/>
            <person name="Kuo A."/>
            <person name="Mondo S."/>
            <person name="Pangilinan J."/>
            <person name="Riley R."/>
            <person name="LaButti K."/>
            <person name="Andreopoulos B."/>
            <person name="Lipzen A."/>
            <person name="Chen C."/>
            <person name="Yan M."/>
            <person name="Daum C."/>
            <person name="Ng V."/>
            <person name="Clum A."/>
            <person name="Steindorff A."/>
            <person name="Ohm R.A."/>
            <person name="Martin F."/>
            <person name="Silar P."/>
            <person name="Natvig D.O."/>
            <person name="Lalanne C."/>
            <person name="Gautier V."/>
            <person name="Ament-Velasquez S.L."/>
            <person name="Kruys A."/>
            <person name="Hutchinson M.I."/>
            <person name="Powell A.J."/>
            <person name="Barry K."/>
            <person name="Miller A.N."/>
            <person name="Grigoriev I.V."/>
            <person name="Debuchy R."/>
            <person name="Gladieux P."/>
            <person name="Hiltunen Thoren M."/>
            <person name="Johannesson H."/>
        </authorList>
    </citation>
    <scope>NUCLEOTIDE SEQUENCE</scope>
    <source>
        <strain evidence="5">CBS 118394</strain>
    </source>
</reference>
<evidence type="ECO:0000259" key="4">
    <source>
        <dbReference type="Pfam" id="PF13847"/>
    </source>
</evidence>
<dbReference type="CDD" id="cd01901">
    <property type="entry name" value="Ntn_hydrolase"/>
    <property type="match status" value="1"/>
</dbReference>
<name>A0AAE0M2I7_9PEZI</name>
<dbReference type="Proteomes" id="UP001283341">
    <property type="component" value="Unassembled WGS sequence"/>
</dbReference>
<evidence type="ECO:0000256" key="3">
    <source>
        <dbReference type="SAM" id="SignalP"/>
    </source>
</evidence>
<dbReference type="InterPro" id="IPR029063">
    <property type="entry name" value="SAM-dependent_MTases_sf"/>
</dbReference>
<dbReference type="GO" id="GO:0008168">
    <property type="term" value="F:methyltransferase activity"/>
    <property type="evidence" value="ECO:0007669"/>
    <property type="project" value="UniProtKB-KW"/>
</dbReference>
<evidence type="ECO:0000313" key="5">
    <source>
        <dbReference type="EMBL" id="KAK3316936.1"/>
    </source>
</evidence>
<comment type="caution">
    <text evidence="5">The sequence shown here is derived from an EMBL/GenBank/DDBJ whole genome shotgun (WGS) entry which is preliminary data.</text>
</comment>
<accession>A0AAE0M2I7</accession>
<reference evidence="5" key="2">
    <citation type="submission" date="2023-06" db="EMBL/GenBank/DDBJ databases">
        <authorList>
            <consortium name="Lawrence Berkeley National Laboratory"/>
            <person name="Haridas S."/>
            <person name="Hensen N."/>
            <person name="Bonometti L."/>
            <person name="Westerberg I."/>
            <person name="Brannstrom I.O."/>
            <person name="Guillou S."/>
            <person name="Cros-Aarteil S."/>
            <person name="Calhoun S."/>
            <person name="Kuo A."/>
            <person name="Mondo S."/>
            <person name="Pangilinan J."/>
            <person name="Riley R."/>
            <person name="Labutti K."/>
            <person name="Andreopoulos B."/>
            <person name="Lipzen A."/>
            <person name="Chen C."/>
            <person name="Yanf M."/>
            <person name="Daum C."/>
            <person name="Ng V."/>
            <person name="Clum A."/>
            <person name="Steindorff A."/>
            <person name="Ohm R."/>
            <person name="Martin F."/>
            <person name="Silar P."/>
            <person name="Natvig D."/>
            <person name="Lalanne C."/>
            <person name="Gautier V."/>
            <person name="Ament-Velasquez S.L."/>
            <person name="Kruys A."/>
            <person name="Hutchinson M.I."/>
            <person name="Powell A.J."/>
            <person name="Barry K."/>
            <person name="Miller A.N."/>
            <person name="Grigoriev I.V."/>
            <person name="Debuchy R."/>
            <person name="Gladieux P."/>
            <person name="Thoren M.H."/>
            <person name="Johannesson H."/>
        </authorList>
    </citation>
    <scope>NUCLEOTIDE SEQUENCE</scope>
    <source>
        <strain evidence="5">CBS 118394</strain>
    </source>
</reference>
<dbReference type="InterPro" id="IPR025714">
    <property type="entry name" value="Methyltranfer_dom"/>
</dbReference>
<dbReference type="GO" id="GO:0032259">
    <property type="term" value="P:methylation"/>
    <property type="evidence" value="ECO:0007669"/>
    <property type="project" value="UniProtKB-KW"/>
</dbReference>
<dbReference type="SUPFAM" id="SSF53335">
    <property type="entry name" value="S-adenosyl-L-methionine-dependent methyltransferases"/>
    <property type="match status" value="1"/>
</dbReference>
<feature type="region of interest" description="Disordered" evidence="2">
    <location>
        <begin position="33"/>
        <end position="54"/>
    </location>
</feature>
<feature type="domain" description="Methyltransferase" evidence="4">
    <location>
        <begin position="143"/>
        <end position="250"/>
    </location>
</feature>
<feature type="chain" id="PRO_5042241314" evidence="3">
    <location>
        <begin position="22"/>
        <end position="374"/>
    </location>
</feature>
<evidence type="ECO:0000256" key="2">
    <source>
        <dbReference type="SAM" id="MobiDB-lite"/>
    </source>
</evidence>
<proteinExistence type="inferred from homology"/>
<keyword evidence="3" id="KW-0732">Signal</keyword>
<evidence type="ECO:0000313" key="6">
    <source>
        <dbReference type="Proteomes" id="UP001283341"/>
    </source>
</evidence>
<dbReference type="Pfam" id="PF13847">
    <property type="entry name" value="Methyltransf_31"/>
    <property type="match status" value="1"/>
</dbReference>
<protein>
    <submittedName>
        <fullName evidence="5">S-adenosyl-L-methionine-dependent methyltransferase</fullName>
    </submittedName>
</protein>
<dbReference type="AlphaFoldDB" id="A0AAE0M2I7"/>
<organism evidence="5 6">
    <name type="scientific">Apodospora peruviana</name>
    <dbReference type="NCBI Taxonomy" id="516989"/>
    <lineage>
        <taxon>Eukaryota</taxon>
        <taxon>Fungi</taxon>
        <taxon>Dikarya</taxon>
        <taxon>Ascomycota</taxon>
        <taxon>Pezizomycotina</taxon>
        <taxon>Sordariomycetes</taxon>
        <taxon>Sordariomycetidae</taxon>
        <taxon>Sordariales</taxon>
        <taxon>Lasiosphaeriaceae</taxon>
        <taxon>Apodospora</taxon>
    </lineage>
</organism>
<dbReference type="EMBL" id="JAUEDM010000005">
    <property type="protein sequence ID" value="KAK3316936.1"/>
    <property type="molecule type" value="Genomic_DNA"/>
</dbReference>
<dbReference type="Gene3D" id="3.40.50.150">
    <property type="entry name" value="Vaccinia Virus protein VP39"/>
    <property type="match status" value="1"/>
</dbReference>
<gene>
    <name evidence="5" type="ORF">B0H66DRAFT_641677</name>
</gene>
<keyword evidence="5" id="KW-0489">Methyltransferase</keyword>
<sequence>MHLSFTSVANYLFLFSILTTASPVITPTTTDLATTLPTHEEDTSPAAPALRGKRQNHTNSAIIQVRACVAKAVAAVPNDPLRTLRMDINQILGLYVAGALLAFGGELSEIDKRITLLTIRTAYNSAAYLLPTLEAMKQDNPCLPILNVGAGSGSISAAFAQIVGPEGPVTALDVNPDTIPRFKAVAEEMGVIDRISFQQGEVHMLPVEDGVYDVVHCHQILAHVNAPWDALREMMRVAKPGGVVAAREGDWETEIRWPELPGLVKFHAFAGSMLVGHGGSKSSGRQLLSWALRAGAERSQITPSFGPSSYTGRELKKIYGYHSGRPPRPLCVKAGVKSGLTDADFDEMEKDFEAWIGMDDGILAMMHGEILIQK</sequence>
<feature type="signal peptide" evidence="3">
    <location>
        <begin position="1"/>
        <end position="21"/>
    </location>
</feature>
<dbReference type="CDD" id="cd02440">
    <property type="entry name" value="AdoMet_MTases"/>
    <property type="match status" value="1"/>
</dbReference>
<dbReference type="PANTHER" id="PTHR43591">
    <property type="entry name" value="METHYLTRANSFERASE"/>
    <property type="match status" value="1"/>
</dbReference>
<keyword evidence="6" id="KW-1185">Reference proteome</keyword>